<dbReference type="CDD" id="cd04730">
    <property type="entry name" value="NPD_like"/>
    <property type="match status" value="1"/>
</dbReference>
<organism evidence="10 11">
    <name type="scientific">Micromonospora chaiyaphumensis</name>
    <dbReference type="NCBI Taxonomy" id="307119"/>
    <lineage>
        <taxon>Bacteria</taxon>
        <taxon>Bacillati</taxon>
        <taxon>Actinomycetota</taxon>
        <taxon>Actinomycetes</taxon>
        <taxon>Micromonosporales</taxon>
        <taxon>Micromonosporaceae</taxon>
        <taxon>Micromonospora</taxon>
    </lineage>
</organism>
<comment type="similarity">
    <text evidence="2">Belongs to the nitronate monooxygenase family. NMO class I subfamily.</text>
</comment>
<dbReference type="AlphaFoldDB" id="A0A1C4U998"/>
<sequence length="350" mass="35753">MDRQTGAVDGLRELLGVDVPVVAAPMAGGPTTAGLATAVGAAGAFAFLAAGYKTPEVIAGEIAELRAAGRPFGVNVFVPTPVPVTEADFRRYASRIAPEGTAYGLDLAAAARTEDDDHWAAKLDLLRADPVPVVSFTFGLPPEPVVRDLRRAGSRVLVTVTNPAEAAAAADLGVDGLVAQSGAAGGHLGTFTPAAPPPLRPLPELVASVAGGPGLPVLGAGGIGGSQDVRAALAAGATGVLVGTLLLRADEAGTGRTHRDALADPRRDRTVVTRAFTGRPARGLRNDFIDRHEAAAPLGYPALHHLTRPLRVAAAQSGDADRLHLWAGTGWRGARDAPVADILTDLTRTL</sequence>
<name>A0A1C4U998_9ACTN</name>
<dbReference type="EMBL" id="FMCS01000001">
    <property type="protein sequence ID" value="SCE68217.1"/>
    <property type="molecule type" value="Genomic_DNA"/>
</dbReference>
<reference evidence="11" key="1">
    <citation type="submission" date="2016-06" db="EMBL/GenBank/DDBJ databases">
        <authorList>
            <person name="Varghese N."/>
            <person name="Submissions Spin"/>
        </authorList>
    </citation>
    <scope>NUCLEOTIDE SEQUENCE [LARGE SCALE GENOMIC DNA]</scope>
    <source>
        <strain evidence="11">DSM 45246</strain>
    </source>
</reference>
<evidence type="ECO:0000256" key="8">
    <source>
        <dbReference type="ARBA" id="ARBA00031155"/>
    </source>
</evidence>
<evidence type="ECO:0000256" key="1">
    <source>
        <dbReference type="ARBA" id="ARBA00001917"/>
    </source>
</evidence>
<keyword evidence="6" id="KW-0560">Oxidoreductase</keyword>
<protein>
    <recommendedName>
        <fullName evidence="8">Propionate 3-nitronate monooxygenase</fullName>
    </recommendedName>
</protein>
<dbReference type="PANTHER" id="PTHR42747:SF3">
    <property type="entry name" value="NITRONATE MONOOXYGENASE-RELATED"/>
    <property type="match status" value="1"/>
</dbReference>
<evidence type="ECO:0000256" key="2">
    <source>
        <dbReference type="ARBA" id="ARBA00009881"/>
    </source>
</evidence>
<proteinExistence type="inferred from homology"/>
<keyword evidence="11" id="KW-1185">Reference proteome</keyword>
<dbReference type="GO" id="GO:0009636">
    <property type="term" value="P:response to toxic substance"/>
    <property type="evidence" value="ECO:0007669"/>
    <property type="project" value="UniProtKB-KW"/>
</dbReference>
<gene>
    <name evidence="10" type="ORF">GA0070214_101463</name>
</gene>
<dbReference type="Gene3D" id="3.20.20.70">
    <property type="entry name" value="Aldolase class I"/>
    <property type="match status" value="1"/>
</dbReference>
<keyword evidence="7" id="KW-0503">Monooxygenase</keyword>
<evidence type="ECO:0000256" key="4">
    <source>
        <dbReference type="ARBA" id="ARBA00022630"/>
    </source>
</evidence>
<keyword evidence="4" id="KW-0285">Flavoprotein</keyword>
<comment type="cofactor">
    <cofactor evidence="1">
        <name>FMN</name>
        <dbReference type="ChEBI" id="CHEBI:58210"/>
    </cofactor>
</comment>
<dbReference type="InterPro" id="IPR013785">
    <property type="entry name" value="Aldolase_TIM"/>
</dbReference>
<evidence type="ECO:0000256" key="3">
    <source>
        <dbReference type="ARBA" id="ARBA00022575"/>
    </source>
</evidence>
<evidence type="ECO:0000313" key="10">
    <source>
        <dbReference type="EMBL" id="SCE68217.1"/>
    </source>
</evidence>
<dbReference type="PANTHER" id="PTHR42747">
    <property type="entry name" value="NITRONATE MONOOXYGENASE-RELATED"/>
    <property type="match status" value="1"/>
</dbReference>
<dbReference type="Proteomes" id="UP000199629">
    <property type="component" value="Unassembled WGS sequence"/>
</dbReference>
<dbReference type="SUPFAM" id="SSF51412">
    <property type="entry name" value="Inosine monophosphate dehydrogenase (IMPDH)"/>
    <property type="match status" value="1"/>
</dbReference>
<evidence type="ECO:0000256" key="7">
    <source>
        <dbReference type="ARBA" id="ARBA00023033"/>
    </source>
</evidence>
<evidence type="ECO:0000256" key="9">
    <source>
        <dbReference type="ARBA" id="ARBA00049401"/>
    </source>
</evidence>
<evidence type="ECO:0000256" key="5">
    <source>
        <dbReference type="ARBA" id="ARBA00022643"/>
    </source>
</evidence>
<accession>A0A1C4U998</accession>
<dbReference type="Pfam" id="PF03060">
    <property type="entry name" value="NMO"/>
    <property type="match status" value="1"/>
</dbReference>
<evidence type="ECO:0000256" key="6">
    <source>
        <dbReference type="ARBA" id="ARBA00023002"/>
    </source>
</evidence>
<keyword evidence="5" id="KW-0288">FMN</keyword>
<dbReference type="InterPro" id="IPR004136">
    <property type="entry name" value="NMO"/>
</dbReference>
<keyword evidence="3" id="KW-0216">Detoxification</keyword>
<comment type="catalytic activity">
    <reaction evidence="9">
        <text>3 propionate 3-nitronate + 3 O2 + H2O = 3 3-oxopropanoate + 2 nitrate + nitrite + H2O2 + 3 H(+)</text>
        <dbReference type="Rhea" id="RHEA:57332"/>
        <dbReference type="ChEBI" id="CHEBI:15377"/>
        <dbReference type="ChEBI" id="CHEBI:15378"/>
        <dbReference type="ChEBI" id="CHEBI:15379"/>
        <dbReference type="ChEBI" id="CHEBI:16240"/>
        <dbReference type="ChEBI" id="CHEBI:16301"/>
        <dbReference type="ChEBI" id="CHEBI:17632"/>
        <dbReference type="ChEBI" id="CHEBI:33190"/>
        <dbReference type="ChEBI" id="CHEBI:136067"/>
    </reaction>
</comment>
<evidence type="ECO:0000313" key="11">
    <source>
        <dbReference type="Proteomes" id="UP000199629"/>
    </source>
</evidence>
<dbReference type="GO" id="GO:0018580">
    <property type="term" value="F:nitronate monooxygenase activity"/>
    <property type="evidence" value="ECO:0007669"/>
    <property type="project" value="InterPro"/>
</dbReference>